<evidence type="ECO:0000259" key="12">
    <source>
        <dbReference type="Pfam" id="PF12122"/>
    </source>
</evidence>
<dbReference type="InterPro" id="IPR038236">
    <property type="entry name" value="GlpG_N_sf"/>
</dbReference>
<dbReference type="KEGG" id="pgz:C2E15_01675"/>
<dbReference type="InterPro" id="IPR023662">
    <property type="entry name" value="Rhomboid_protease_GlpG"/>
</dbReference>
<keyword evidence="7 10" id="KW-0720">Serine protease</keyword>
<evidence type="ECO:0000313" key="13">
    <source>
        <dbReference type="EMBL" id="AUX95337.1"/>
    </source>
</evidence>
<dbReference type="PANTHER" id="PTHR43066:SF26">
    <property type="entry name" value="RHOMBOID PROTEASE GLPG"/>
    <property type="match status" value="1"/>
</dbReference>
<evidence type="ECO:0000256" key="2">
    <source>
        <dbReference type="ARBA" id="ARBA00022475"/>
    </source>
</evidence>
<dbReference type="Gene3D" id="1.20.1540.10">
    <property type="entry name" value="Rhomboid-like"/>
    <property type="match status" value="1"/>
</dbReference>
<dbReference type="Proteomes" id="UP000238365">
    <property type="component" value="Chromosome"/>
</dbReference>
<dbReference type="HAMAP" id="MF_01594">
    <property type="entry name" value="Rhomboid_GlpG"/>
    <property type="match status" value="1"/>
</dbReference>
<feature type="domain" description="Peptidase S54 GlpG peptidase N-terminal" evidence="12">
    <location>
        <begin position="2"/>
        <end position="81"/>
    </location>
</feature>
<evidence type="ECO:0000256" key="9">
    <source>
        <dbReference type="ARBA" id="ARBA00023136"/>
    </source>
</evidence>
<comment type="subcellular location">
    <subcellularLocation>
        <location evidence="10">Cell membrane</location>
        <topology evidence="10">Multi-pass membrane protein</topology>
    </subcellularLocation>
    <subcellularLocation>
        <location evidence="1">Membrane</location>
        <topology evidence="1">Multi-pass membrane protein</topology>
    </subcellularLocation>
</comment>
<proteinExistence type="inferred from homology"/>
<keyword evidence="8 10" id="KW-1133">Transmembrane helix</keyword>
<dbReference type="OrthoDB" id="9778341at2"/>
<evidence type="ECO:0000256" key="4">
    <source>
        <dbReference type="ARBA" id="ARBA00022670"/>
    </source>
</evidence>
<keyword evidence="3" id="KW-0997">Cell inner membrane</keyword>
<dbReference type="FunFam" id="1.20.1540.10:FF:000003">
    <property type="entry name" value="Rhomboid protease GlpG"/>
    <property type="match status" value="1"/>
</dbReference>
<evidence type="ECO:0000256" key="7">
    <source>
        <dbReference type="ARBA" id="ARBA00022825"/>
    </source>
</evidence>
<feature type="transmembrane region" description="Helical" evidence="10">
    <location>
        <begin position="193"/>
        <end position="212"/>
    </location>
</feature>
<dbReference type="InterPro" id="IPR035952">
    <property type="entry name" value="Rhomboid-like_sf"/>
</dbReference>
<dbReference type="AlphaFoldDB" id="A0A1X1E7N7"/>
<comment type="function">
    <text evidence="10">Rhomboid-type serine protease that catalyzes intramembrane proteolysis.</text>
</comment>
<evidence type="ECO:0000256" key="1">
    <source>
        <dbReference type="ARBA" id="ARBA00004141"/>
    </source>
</evidence>
<dbReference type="Pfam" id="PF12122">
    <property type="entry name" value="Rhomboid_N"/>
    <property type="match status" value="1"/>
</dbReference>
<dbReference type="NCBIfam" id="NF008155">
    <property type="entry name" value="PRK10907.1"/>
    <property type="match status" value="1"/>
</dbReference>
<dbReference type="EMBL" id="CP026377">
    <property type="protein sequence ID" value="AUX95337.1"/>
    <property type="molecule type" value="Genomic_DNA"/>
</dbReference>
<dbReference type="PANTHER" id="PTHR43066">
    <property type="entry name" value="RHOMBOID-RELATED PROTEIN"/>
    <property type="match status" value="1"/>
</dbReference>
<comment type="similarity">
    <text evidence="10">Belongs to the peptidase S54 family.</text>
</comment>
<keyword evidence="5 10" id="KW-0812">Transmembrane</keyword>
<dbReference type="GO" id="GO:0005886">
    <property type="term" value="C:plasma membrane"/>
    <property type="evidence" value="ECO:0007669"/>
    <property type="project" value="UniProtKB-SubCell"/>
</dbReference>
<name>A0A1X1E7N7_9GAMM</name>
<feature type="transmembrane region" description="Helical" evidence="10">
    <location>
        <begin position="134"/>
        <end position="159"/>
    </location>
</feature>
<evidence type="ECO:0000256" key="3">
    <source>
        <dbReference type="ARBA" id="ARBA00022519"/>
    </source>
</evidence>
<dbReference type="GO" id="GO:0004252">
    <property type="term" value="F:serine-type endopeptidase activity"/>
    <property type="evidence" value="ECO:0007669"/>
    <property type="project" value="UniProtKB-UniRule"/>
</dbReference>
<dbReference type="Gene3D" id="3.30.70.2350">
    <property type="match status" value="1"/>
</dbReference>
<evidence type="ECO:0000256" key="8">
    <source>
        <dbReference type="ARBA" id="ARBA00022989"/>
    </source>
</evidence>
<reference evidence="13 14" key="1">
    <citation type="submission" date="2018-01" db="EMBL/GenBank/DDBJ databases">
        <title>Complete and assembled Genome of Pantoea gaviniae DSM22758T.</title>
        <authorList>
            <person name="Stevens M.J.A."/>
            <person name="Zurfluh K."/>
            <person name="Stephan R."/>
        </authorList>
    </citation>
    <scope>NUCLEOTIDE SEQUENCE [LARGE SCALE GENOMIC DNA]</scope>
    <source>
        <strain evidence="13 14">DSM 22758</strain>
    </source>
</reference>
<dbReference type="InterPro" id="IPR022764">
    <property type="entry name" value="Peptidase_S54_rhomboid_dom"/>
</dbReference>
<dbReference type="Pfam" id="PF01694">
    <property type="entry name" value="Rhomboid"/>
    <property type="match status" value="1"/>
</dbReference>
<keyword evidence="4 10" id="KW-0645">Protease</keyword>
<organism evidence="13 14">
    <name type="scientific">Mixta gaviniae</name>
    <dbReference type="NCBI Taxonomy" id="665914"/>
    <lineage>
        <taxon>Bacteria</taxon>
        <taxon>Pseudomonadati</taxon>
        <taxon>Pseudomonadota</taxon>
        <taxon>Gammaproteobacteria</taxon>
        <taxon>Enterobacterales</taxon>
        <taxon>Erwiniaceae</taxon>
        <taxon>Mixta</taxon>
    </lineage>
</organism>
<gene>
    <name evidence="10" type="primary">glpG</name>
    <name evidence="13" type="ORF">C2E15_01675</name>
</gene>
<keyword evidence="9 10" id="KW-0472">Membrane</keyword>
<feature type="transmembrane region" description="Helical" evidence="10">
    <location>
        <begin position="95"/>
        <end position="114"/>
    </location>
</feature>
<keyword evidence="14" id="KW-1185">Reference proteome</keyword>
<feature type="domain" description="Peptidase S54 rhomboid" evidence="11">
    <location>
        <begin position="132"/>
        <end position="267"/>
    </location>
</feature>
<dbReference type="InterPro" id="IPR022732">
    <property type="entry name" value="Peptidase_S54_GlpG_N"/>
</dbReference>
<comment type="catalytic activity">
    <reaction evidence="10">
        <text>Cleaves type-1 transmembrane domains using a catalytic dyad composed of serine and histidine that are contributed by different transmembrane domains.</text>
        <dbReference type="EC" id="3.4.21.105"/>
    </reaction>
</comment>
<evidence type="ECO:0000313" key="14">
    <source>
        <dbReference type="Proteomes" id="UP000238365"/>
    </source>
</evidence>
<accession>A0A1X1E7N7</accession>
<evidence type="ECO:0000256" key="10">
    <source>
        <dbReference type="HAMAP-Rule" id="MF_01594"/>
    </source>
</evidence>
<feature type="transmembrane region" description="Helical" evidence="10">
    <location>
        <begin position="250"/>
        <end position="266"/>
    </location>
</feature>
<feature type="transmembrane region" description="Helical" evidence="10">
    <location>
        <begin position="224"/>
        <end position="244"/>
    </location>
</feature>
<dbReference type="EC" id="3.4.21.105" evidence="10"/>
<evidence type="ECO:0000259" key="11">
    <source>
        <dbReference type="Pfam" id="PF01694"/>
    </source>
</evidence>
<dbReference type="GO" id="GO:0006508">
    <property type="term" value="P:proteolysis"/>
    <property type="evidence" value="ECO:0007669"/>
    <property type="project" value="UniProtKB-UniRule"/>
</dbReference>
<protein>
    <recommendedName>
        <fullName evidence="10">Rhomboid protease GlpG</fullName>
        <ecNumber evidence="10">3.4.21.105</ecNumber>
    </recommendedName>
    <alternativeName>
        <fullName evidence="10">Intramembrane serine protease</fullName>
    </alternativeName>
</protein>
<evidence type="ECO:0000256" key="5">
    <source>
        <dbReference type="ARBA" id="ARBA00022692"/>
    </source>
</evidence>
<keyword evidence="2 10" id="KW-1003">Cell membrane</keyword>
<evidence type="ECO:0000256" key="6">
    <source>
        <dbReference type="ARBA" id="ARBA00022801"/>
    </source>
</evidence>
<feature type="active site" description="Nucleophile" evidence="10">
    <location>
        <position position="200"/>
    </location>
</feature>
<feature type="active site" evidence="10">
    <location>
        <position position="253"/>
    </location>
</feature>
<sequence>MQLTRFTHPRMAQAFVDYMATRGVTLHIERDEQVVLLLEDESKLEMVENELAQFVRDPFHPRYQAASWQSGNTDSGLHYQRDSLMTHLRRRAGPLTLTLGFACIAIFILMQIIGEDEVLGWLAWPMDSAQSFQLWRWFSHALLHFSLLHLVFNLLWWWYIGGAIEKRLGSGKLFVIALISALLSGWMQAKFSGVWFGGLSGVVYALMGYAWLRGERDPESGIFLERGLMAFAILWLVIGFFGVLGQAVGNAAHLSGLLVGLAMAFVDTRHVRKR</sequence>
<dbReference type="SUPFAM" id="SSF144091">
    <property type="entry name" value="Rhomboid-like"/>
    <property type="match status" value="1"/>
</dbReference>
<feature type="transmembrane region" description="Helical" evidence="10">
    <location>
        <begin position="171"/>
        <end position="187"/>
    </location>
</feature>
<dbReference type="NCBIfam" id="TIGR04239">
    <property type="entry name" value="rhombo_GlpG"/>
    <property type="match status" value="1"/>
</dbReference>
<keyword evidence="6 10" id="KW-0378">Hydrolase</keyword>